<accession>A0A494VPZ9</accession>
<evidence type="ECO:0000313" key="3">
    <source>
        <dbReference type="Proteomes" id="UP000270046"/>
    </source>
</evidence>
<dbReference type="OrthoDB" id="1523170at2"/>
<keyword evidence="1" id="KW-1133">Transmembrane helix</keyword>
<name>A0A494VPZ9_9SPHI</name>
<evidence type="ECO:0000256" key="1">
    <source>
        <dbReference type="SAM" id="Phobius"/>
    </source>
</evidence>
<dbReference type="InterPro" id="IPR011990">
    <property type="entry name" value="TPR-like_helical_dom_sf"/>
</dbReference>
<keyword evidence="1" id="KW-0472">Membrane</keyword>
<dbReference type="Gene3D" id="1.25.40.10">
    <property type="entry name" value="Tetratricopeptide repeat domain"/>
    <property type="match status" value="1"/>
</dbReference>
<keyword evidence="3" id="KW-1185">Reference proteome</keyword>
<dbReference type="AlphaFoldDB" id="A0A494VPZ9"/>
<dbReference type="EMBL" id="CP032869">
    <property type="protein sequence ID" value="AYL97586.1"/>
    <property type="molecule type" value="Genomic_DNA"/>
</dbReference>
<evidence type="ECO:0000313" key="2">
    <source>
        <dbReference type="EMBL" id="AYL97586.1"/>
    </source>
</evidence>
<protein>
    <recommendedName>
        <fullName evidence="4">Tetratricopeptide repeat protein</fullName>
    </recommendedName>
</protein>
<proteinExistence type="predicted"/>
<dbReference type="Proteomes" id="UP000270046">
    <property type="component" value="Chromosome"/>
</dbReference>
<reference evidence="2 3" key="1">
    <citation type="submission" date="2018-10" db="EMBL/GenBank/DDBJ databases">
        <title>Genome sequencing of Mucilaginibacter sp. HYN0043.</title>
        <authorList>
            <person name="Kim M."/>
            <person name="Yi H."/>
        </authorList>
    </citation>
    <scope>NUCLEOTIDE SEQUENCE [LARGE SCALE GENOMIC DNA]</scope>
    <source>
        <strain evidence="2 3">HYN0043</strain>
    </source>
</reference>
<evidence type="ECO:0008006" key="4">
    <source>
        <dbReference type="Google" id="ProtNLM"/>
    </source>
</evidence>
<sequence>MLQSDITRQQADQLLDIIRQKGTDTTHIHALLTLAEFNIFKNGKLKTDLDSAKLFIDQAKAMNSKIKSVTAYGYTALVESYLARESKHDDIAKVLNDKAIQILNDAKNYNHLGQAYYQRATYYNPFDDSGSSKVIELYEKGIAAYKQINNVERQGYGYKRLGEYSNTVQGTIDNLEKSLALYKSIHYSAVQEVYDLMAVAYMYDLNIQKALPYALLALKVAEQQKDTTMELCAINNHIGLLYGKKKDHKNAVIYFTQALKTAEYYKDVNTIYFLAFNIINSDIALNSPLPAKKLLDRILKKFPITNDNIDLSRLATSSFVKIYTSLNDVKTGKTYTELLQQIDETNNASLNNAKLINDYTIVSKFYLMAKSYQLAAAYLKKCEALVNKSGTTYDRSSLIALKFRLDTAQGNYKSAVLHLLKYNITQDSIFNETKAIEFQKQQVQYETEKKDQQIKILEQKGLLQQSKLQHANLIQAVTFGGVLVMLVVSALIFGYINKNGQQTRSSHTKMNCFSNYLLVRNGCLKKCITA</sequence>
<dbReference type="KEGG" id="muh:HYN43_020830"/>
<dbReference type="SUPFAM" id="SSF48452">
    <property type="entry name" value="TPR-like"/>
    <property type="match status" value="1"/>
</dbReference>
<dbReference type="RefSeq" id="WP_119411151.1">
    <property type="nucleotide sequence ID" value="NZ_CP032869.1"/>
</dbReference>
<feature type="transmembrane region" description="Helical" evidence="1">
    <location>
        <begin position="473"/>
        <end position="496"/>
    </location>
</feature>
<keyword evidence="1" id="KW-0812">Transmembrane</keyword>
<organism evidence="2 3">
    <name type="scientific">Mucilaginibacter celer</name>
    <dbReference type="NCBI Taxonomy" id="2305508"/>
    <lineage>
        <taxon>Bacteria</taxon>
        <taxon>Pseudomonadati</taxon>
        <taxon>Bacteroidota</taxon>
        <taxon>Sphingobacteriia</taxon>
        <taxon>Sphingobacteriales</taxon>
        <taxon>Sphingobacteriaceae</taxon>
        <taxon>Mucilaginibacter</taxon>
    </lineage>
</organism>
<gene>
    <name evidence="2" type="ORF">HYN43_020830</name>
</gene>